<dbReference type="EMBL" id="CABPRJ010000485">
    <property type="protein sequence ID" value="VVC28916.1"/>
    <property type="molecule type" value="Genomic_DNA"/>
</dbReference>
<sequence>MEKYDTQSLTSNNYTNKIENNVNNNIRKHDPFKFEVDSKIEVKKSQLLSLDGWENYQKELIRLCFEFWEVNETQKRVNSLESNFETPLSLFEKENIIGFETETTRDNVLISGEFQKKETFNKVNDYSLKSKNNVDPLIQHISEVVTNDSDCTTNEYCSTILDTEGNKRTRKKKLKNLSFYKHMNKHEKPNKKIQSFAFDKSASSVGEDLWKCKKWLDSVEKIKNHHNPSMDPINNNIGENSNQVNYKEKIINNKYNMYPLDIEARQMEQKVKKLIKSLKEKDRLLMSIGINEQSPKFGPSNKFIDFFKNAFRGNQNELDIQVLEDYTTYINQKLNKWQGLLHCLEDIKHRESRKIKTTDPQEDTIKYRFTEKRDSFNNTRANSDDYGDKHLKFVEINSGRVNETASKQKTKKMFFNLLNKTRSTVDVCAVVKRTERIEGDAVRATVFRYRRDTEHVDRDGDDGGRKSAGRIRRCLSDTDLVATARNGGGRRTALKTPWGGSTMMDVEDGYYYNCGENKVHGGIREERHECFQTAVARLEYVGSTFKEQCRLAGLKVLCKVDVLAEFGYSAEAVDLFVSAALPLSDNPDLMIRKAEAAYDWRFFCHLSMWRHSYKD</sequence>
<proteinExistence type="predicted"/>
<dbReference type="AlphaFoldDB" id="A0A5E4MBS8"/>
<dbReference type="OrthoDB" id="6621263at2759"/>
<evidence type="ECO:0000313" key="1">
    <source>
        <dbReference type="EMBL" id="VVC28916.1"/>
    </source>
</evidence>
<keyword evidence="2" id="KW-1185">Reference proteome</keyword>
<name>A0A5E4MBS8_9HEMI</name>
<dbReference type="Proteomes" id="UP000325440">
    <property type="component" value="Unassembled WGS sequence"/>
</dbReference>
<protein>
    <submittedName>
        <fullName evidence="1">Uncharacterized protein</fullName>
    </submittedName>
</protein>
<accession>A0A5E4MBS8</accession>
<gene>
    <name evidence="1" type="ORF">CINCED_3A014042</name>
</gene>
<organism evidence="1 2">
    <name type="scientific">Cinara cedri</name>
    <dbReference type="NCBI Taxonomy" id="506608"/>
    <lineage>
        <taxon>Eukaryota</taxon>
        <taxon>Metazoa</taxon>
        <taxon>Ecdysozoa</taxon>
        <taxon>Arthropoda</taxon>
        <taxon>Hexapoda</taxon>
        <taxon>Insecta</taxon>
        <taxon>Pterygota</taxon>
        <taxon>Neoptera</taxon>
        <taxon>Paraneoptera</taxon>
        <taxon>Hemiptera</taxon>
        <taxon>Sternorrhyncha</taxon>
        <taxon>Aphidomorpha</taxon>
        <taxon>Aphidoidea</taxon>
        <taxon>Aphididae</taxon>
        <taxon>Lachninae</taxon>
        <taxon>Cinara</taxon>
    </lineage>
</organism>
<evidence type="ECO:0000313" key="2">
    <source>
        <dbReference type="Proteomes" id="UP000325440"/>
    </source>
</evidence>
<reference evidence="1 2" key="1">
    <citation type="submission" date="2019-08" db="EMBL/GenBank/DDBJ databases">
        <authorList>
            <person name="Alioto T."/>
            <person name="Alioto T."/>
            <person name="Gomez Garrido J."/>
        </authorList>
    </citation>
    <scope>NUCLEOTIDE SEQUENCE [LARGE SCALE GENOMIC DNA]</scope>
</reference>